<dbReference type="Gene3D" id="3.10.290.60">
    <property type="entry name" value="Ubiquitin-activating enzyme E1, UFD domain"/>
    <property type="match status" value="1"/>
</dbReference>
<keyword evidence="3" id="KW-0436">Ligase</keyword>
<comment type="similarity">
    <text evidence="2">Belongs to the ubiquitin-activating E1 family.</text>
</comment>
<gene>
    <name evidence="5" type="primary">Contig5984.g6412</name>
    <name evidence="5" type="ORF">STYLEM_4913</name>
</gene>
<dbReference type="OMA" id="WVKSPSK"/>
<proteinExistence type="inferred from homology"/>
<dbReference type="Gene3D" id="3.40.50.720">
    <property type="entry name" value="NAD(P)-binding Rossmann-like Domain"/>
    <property type="match status" value="1"/>
</dbReference>
<dbReference type="PANTHER" id="PTHR10953">
    <property type="entry name" value="UBIQUITIN-ACTIVATING ENZYME E1"/>
    <property type="match status" value="1"/>
</dbReference>
<dbReference type="Pfam" id="PF00899">
    <property type="entry name" value="ThiF"/>
    <property type="match status" value="2"/>
</dbReference>
<dbReference type="UniPathway" id="UPA00143"/>
<dbReference type="InterPro" id="IPR018965">
    <property type="entry name" value="Ub-activating_enz_E1_C"/>
</dbReference>
<evidence type="ECO:0000256" key="3">
    <source>
        <dbReference type="ARBA" id="ARBA00022598"/>
    </source>
</evidence>
<dbReference type="GO" id="GO:0005737">
    <property type="term" value="C:cytoplasm"/>
    <property type="evidence" value="ECO:0007669"/>
    <property type="project" value="TreeGrafter"/>
</dbReference>
<evidence type="ECO:0000256" key="2">
    <source>
        <dbReference type="ARBA" id="ARBA00005673"/>
    </source>
</evidence>
<dbReference type="SMART" id="SM00985">
    <property type="entry name" value="UBA_e1_C"/>
    <property type="match status" value="1"/>
</dbReference>
<dbReference type="InterPro" id="IPR000594">
    <property type="entry name" value="ThiF_NAD_FAD-bd"/>
</dbReference>
<dbReference type="PANTHER" id="PTHR10953:SF4">
    <property type="entry name" value="UBIQUITIN-ACTIVATING ENZYME E1 C-TERMINAL DOMAIN-CONTAINING PROTEIN"/>
    <property type="match status" value="1"/>
</dbReference>
<dbReference type="InterPro" id="IPR000011">
    <property type="entry name" value="UBQ/SUMO-activ_enz_E1-like"/>
</dbReference>
<dbReference type="AlphaFoldDB" id="A0A078A262"/>
<dbReference type="EMBL" id="CCKQ01004760">
    <property type="protein sequence ID" value="CDW75917.1"/>
    <property type="molecule type" value="Genomic_DNA"/>
</dbReference>
<evidence type="ECO:0000259" key="4">
    <source>
        <dbReference type="SMART" id="SM00985"/>
    </source>
</evidence>
<dbReference type="InterPro" id="IPR042063">
    <property type="entry name" value="Ubi_acti_E1_SCCH"/>
</dbReference>
<name>A0A078A262_STYLE</name>
<dbReference type="NCBIfam" id="TIGR01408">
    <property type="entry name" value="Ube1"/>
    <property type="match status" value="1"/>
</dbReference>
<dbReference type="GO" id="GO:0016567">
    <property type="term" value="P:protein ubiquitination"/>
    <property type="evidence" value="ECO:0007669"/>
    <property type="project" value="UniProtKB-UniPathway"/>
</dbReference>
<dbReference type="InterPro" id="IPR018075">
    <property type="entry name" value="UBQ-activ_enz_E1"/>
</dbReference>
<feature type="domain" description="Ubiquitin-activating enzyme E1 C-terminal" evidence="4">
    <location>
        <begin position="881"/>
        <end position="1020"/>
    </location>
</feature>
<dbReference type="GO" id="GO:0019948">
    <property type="term" value="F:SUMO activating enzyme activity"/>
    <property type="evidence" value="ECO:0007669"/>
    <property type="project" value="TreeGrafter"/>
</dbReference>
<dbReference type="InterPro" id="IPR038252">
    <property type="entry name" value="UBA_E1_C_sf"/>
</dbReference>
<dbReference type="SUPFAM" id="SSF69572">
    <property type="entry name" value="Activating enzymes of the ubiquitin-like proteins"/>
    <property type="match status" value="2"/>
</dbReference>
<dbReference type="FunCoup" id="A0A078A262">
    <property type="interactions" value="402"/>
</dbReference>
<dbReference type="Gene3D" id="1.10.10.2660">
    <property type="entry name" value="Ubiquitin-activating enzyme E1, SCCH domain"/>
    <property type="match status" value="1"/>
</dbReference>
<evidence type="ECO:0000313" key="5">
    <source>
        <dbReference type="EMBL" id="CDW75917.1"/>
    </source>
</evidence>
<dbReference type="FunFam" id="3.50.50.80:FF:000001">
    <property type="entry name" value="ubiquitin-like modifier-activating enzyme 1"/>
    <property type="match status" value="1"/>
</dbReference>
<dbReference type="InterPro" id="IPR035985">
    <property type="entry name" value="Ubiquitin-activating_enz"/>
</dbReference>
<dbReference type="Gene3D" id="3.40.50.12550">
    <property type="entry name" value="Ubiquitin-activating enzyme E1, inactive adenylation domain, subdomain 2"/>
    <property type="match status" value="1"/>
</dbReference>
<dbReference type="Proteomes" id="UP000039865">
    <property type="component" value="Unassembled WGS sequence"/>
</dbReference>
<dbReference type="InterPro" id="IPR045886">
    <property type="entry name" value="ThiF/MoeB/HesA"/>
</dbReference>
<dbReference type="PRINTS" id="PR01849">
    <property type="entry name" value="UBIQUITINACT"/>
</dbReference>
<reference evidence="5 6" key="1">
    <citation type="submission" date="2014-06" db="EMBL/GenBank/DDBJ databases">
        <authorList>
            <person name="Swart Estienne"/>
        </authorList>
    </citation>
    <scope>NUCLEOTIDE SEQUENCE [LARGE SCALE GENOMIC DNA]</scope>
    <source>
        <strain evidence="5 6">130c</strain>
    </source>
</reference>
<dbReference type="InParanoid" id="A0A078A262"/>
<comment type="pathway">
    <text evidence="1">Protein modification; protein ubiquitination.</text>
</comment>
<dbReference type="GO" id="GO:0031510">
    <property type="term" value="C:SUMO activating enzyme complex"/>
    <property type="evidence" value="ECO:0007669"/>
    <property type="project" value="TreeGrafter"/>
</dbReference>
<dbReference type="InterPro" id="IPR019572">
    <property type="entry name" value="UBA_E1_SCCH"/>
</dbReference>
<keyword evidence="6" id="KW-1185">Reference proteome</keyword>
<sequence>MSEEVKLDANLYSRQIGTFGMETMQKISKLNVLIVGCRGLGVEIAKNLILSGSASVTIYDPNLVQWGDLSSNFYCKEEHIGKATRVDASIQKLKDLNLYVKVQSIQTLTLEDHSSYNVVAYTETFENIDNVIEANEFCRAKGIGFIYSGIFGPSGFTFLDYGDEFTINDIDGEETKYFIVANATQTNPIIITVHEDKIHNFQDGDHVQFREVEGMTELNSLPPTELKIINSIKFELKVDGTGFQPYLRQGLVENVKLPKQVKYFSLKQSLHNPDFKNFGRSDQLHLAFVGILEFQKANGRLPQNNEDDFQKVFAFVKRINEDNKTTDGITLEEIEEKIVRNVANYALASLSPMASFFGGILAQEVIKYTGKYSPLKQWLHYDIFDTLPNEEVDRTPMNCRYDDQILVYGREIQEKLKKVKTFIVGTGALGCEYIKAFALMGIGCSEEGGVAVTDNDNIEVSNLNTQFLFKKNNVGESKSKIAIQVANEMNYNMNIKGYQTRVDQDSEALFNDQFWEGLDFVVNAVNNIKARLYVDSKCVWYEKPLFDSGTLGTKASSQVIIPFKTQCYSDSQDPPEEAFPMIKFRSFPVYNEQCISWGIDLFTKLFYETPINVSNYIDNPLDFMDKLKKQTTVQDARLVIEKIKEFIDLKKSFNFHRCIDFARNQFEFLFNHQIANLLYNFPLDHKDNYGQLFWSGPKRAPSPILYNPLDELHVHFVTACANLVAYNLGIPQNIDSSIIAHEAALVNVQQFMPKTLKVQSKEGKQNNQERIGHVNLVSEDEHFIAELLQQLKLEDVGLQSIDFIATEYQKDDDSNFHIDFIHAAANLRARNYKIPECTQQKTKMIAGKIIPANVCTTALITGCVSSEIYKLVQGFQELESYKNSFINLALPLFVFSEPSQAKQNLTKEYDQILMGKVMAIPEGFSNYDKIIVNGPMTFDQFFEEMKTKFNVEVAIVISGQTILYNIYLPGNKHAIRRSRLIEDVYKEFITKPIPEGRSYLSLELGGEVIGEECDFNMPPIKYYFQ</sequence>
<dbReference type="InterPro" id="IPR042302">
    <property type="entry name" value="E1_FCCH_sf"/>
</dbReference>
<evidence type="ECO:0000256" key="1">
    <source>
        <dbReference type="ARBA" id="ARBA00004906"/>
    </source>
</evidence>
<dbReference type="Pfam" id="PF10585">
    <property type="entry name" value="UBA_E1_SCCH"/>
    <property type="match status" value="1"/>
</dbReference>
<evidence type="ECO:0000313" key="6">
    <source>
        <dbReference type="Proteomes" id="UP000039865"/>
    </source>
</evidence>
<dbReference type="Pfam" id="PF09358">
    <property type="entry name" value="E1_UFD"/>
    <property type="match status" value="1"/>
</dbReference>
<accession>A0A078A262</accession>
<dbReference type="Gene3D" id="3.50.50.80">
    <property type="entry name" value="Ubiquitin-activating enzyme E1, inactive adenylation domain, subdomain 1"/>
    <property type="match status" value="1"/>
</dbReference>
<dbReference type="FunFam" id="2.40.30.180:FF:000002">
    <property type="entry name" value="Ubiquitin-activating enzyme E1 2"/>
    <property type="match status" value="1"/>
</dbReference>
<dbReference type="Gene3D" id="2.40.30.180">
    <property type="entry name" value="Ubiquitin-activating enzyme E1, FCCH domain"/>
    <property type="match status" value="1"/>
</dbReference>
<dbReference type="OrthoDB" id="10252231at2759"/>
<dbReference type="InterPro" id="IPR042449">
    <property type="entry name" value="Ub-E1_IAD_1"/>
</dbReference>
<organism evidence="5 6">
    <name type="scientific">Stylonychia lemnae</name>
    <name type="common">Ciliate</name>
    <dbReference type="NCBI Taxonomy" id="5949"/>
    <lineage>
        <taxon>Eukaryota</taxon>
        <taxon>Sar</taxon>
        <taxon>Alveolata</taxon>
        <taxon>Ciliophora</taxon>
        <taxon>Intramacronucleata</taxon>
        <taxon>Spirotrichea</taxon>
        <taxon>Stichotrichia</taxon>
        <taxon>Sporadotrichida</taxon>
        <taxon>Oxytrichidae</taxon>
        <taxon>Stylonychinae</taxon>
        <taxon>Stylonychia</taxon>
    </lineage>
</organism>
<protein>
    <submittedName>
        <fullName evidence="5">Ubiquitin-activating enzyme e1 family protein</fullName>
    </submittedName>
</protein>
<dbReference type="GO" id="GO:0016925">
    <property type="term" value="P:protein sumoylation"/>
    <property type="evidence" value="ECO:0007669"/>
    <property type="project" value="TreeGrafter"/>
</dbReference>